<gene>
    <name evidence="2" type="ORF">TWF694_010542</name>
</gene>
<accession>A0AAV9XCX3</accession>
<comment type="caution">
    <text evidence="2">The sequence shown here is derived from an EMBL/GenBank/DDBJ whole genome shotgun (WGS) entry which is preliminary data.</text>
</comment>
<reference evidence="2 3" key="1">
    <citation type="submission" date="2019-10" db="EMBL/GenBank/DDBJ databases">
        <authorList>
            <person name="Palmer J.M."/>
        </authorList>
    </citation>
    <scope>NUCLEOTIDE SEQUENCE [LARGE SCALE GENOMIC DNA]</scope>
    <source>
        <strain evidence="2 3">TWF694</strain>
    </source>
</reference>
<dbReference type="InterPro" id="IPR043504">
    <property type="entry name" value="Peptidase_S1_PA_chymotrypsin"/>
</dbReference>
<evidence type="ECO:0000256" key="1">
    <source>
        <dbReference type="SAM" id="MobiDB-lite"/>
    </source>
</evidence>
<evidence type="ECO:0008006" key="4">
    <source>
        <dbReference type="Google" id="ProtNLM"/>
    </source>
</evidence>
<dbReference type="SUPFAM" id="SSF50494">
    <property type="entry name" value="Trypsin-like serine proteases"/>
    <property type="match status" value="1"/>
</dbReference>
<dbReference type="InterPro" id="IPR009003">
    <property type="entry name" value="Peptidase_S1_PA"/>
</dbReference>
<dbReference type="Gene3D" id="2.40.10.10">
    <property type="entry name" value="Trypsin-like serine proteases"/>
    <property type="match status" value="2"/>
</dbReference>
<evidence type="ECO:0000313" key="2">
    <source>
        <dbReference type="EMBL" id="KAK6538994.1"/>
    </source>
</evidence>
<protein>
    <recommendedName>
        <fullName evidence="4">Serine protease</fullName>
    </recommendedName>
</protein>
<feature type="compositionally biased region" description="Polar residues" evidence="1">
    <location>
        <begin position="344"/>
        <end position="354"/>
    </location>
</feature>
<name>A0AAV9XCX3_9PEZI</name>
<sequence>MAQDEIYSLSSIMSALKANRIASNGLQQNDPKPRREDNRIDGLDQQRYNEWVQKLAFTIPGSSPGEIGLPGTGTGFYVNIPHCEYDVIFTAAHNLVDRGTGELFQDIRIVTVHPHDDIPVDTENIKYCTKYLGDHDDLDKEISDYGVILFKREPRQSRKGGFGFNLYASNSALEEISPNSITVHITSFPLNTPAGRPLLSSGELVSCKEGQLHHTGSASEGSSGGPIWMGHEGTPIVVGIHNYGSATEATKENPNRATLLNFSVFSQIFEWCGVSFRDRAIRTTTGDHYFHFKMYDRQLTPSITYNPSPAPNFFSLFPSSSPGFNQPTIQSEYAGRSPDDEQAFGNNGHMSTSGSDKPEYYFLDFCDDKSKRWPLMATKQFYRTCNLTLGSKELNGNNNFDPKNASKSFYIRSVDGKSRLKFNGSGIDAEEFTKHEVLGASSVQLCSIRKFKEDVSSPFH</sequence>
<organism evidence="2 3">
    <name type="scientific">Orbilia ellipsospora</name>
    <dbReference type="NCBI Taxonomy" id="2528407"/>
    <lineage>
        <taxon>Eukaryota</taxon>
        <taxon>Fungi</taxon>
        <taxon>Dikarya</taxon>
        <taxon>Ascomycota</taxon>
        <taxon>Pezizomycotina</taxon>
        <taxon>Orbiliomycetes</taxon>
        <taxon>Orbiliales</taxon>
        <taxon>Orbiliaceae</taxon>
        <taxon>Orbilia</taxon>
    </lineage>
</organism>
<keyword evidence="3" id="KW-1185">Reference proteome</keyword>
<dbReference type="EMBL" id="JAVHJO010000007">
    <property type="protein sequence ID" value="KAK6538994.1"/>
    <property type="molecule type" value="Genomic_DNA"/>
</dbReference>
<dbReference type="AlphaFoldDB" id="A0AAV9XCX3"/>
<proteinExistence type="predicted"/>
<dbReference type="Proteomes" id="UP001365542">
    <property type="component" value="Unassembled WGS sequence"/>
</dbReference>
<evidence type="ECO:0000313" key="3">
    <source>
        <dbReference type="Proteomes" id="UP001365542"/>
    </source>
</evidence>
<feature type="region of interest" description="Disordered" evidence="1">
    <location>
        <begin position="327"/>
        <end position="354"/>
    </location>
</feature>